<proteinExistence type="inferred from homology"/>
<dbReference type="InterPro" id="IPR013320">
    <property type="entry name" value="ConA-like_dom_sf"/>
</dbReference>
<dbReference type="SUPFAM" id="SSF49899">
    <property type="entry name" value="Concanavalin A-like lectins/glucanases"/>
    <property type="match status" value="1"/>
</dbReference>
<comment type="caution">
    <text evidence="3">The sequence shown here is derived from an EMBL/GenBank/DDBJ whole genome shotgun (WGS) entry which is preliminary data.</text>
</comment>
<dbReference type="PANTHER" id="PTHR10963:SF55">
    <property type="entry name" value="GLYCOSIDE HYDROLASE FAMILY 16 PROTEIN"/>
    <property type="match status" value="1"/>
</dbReference>
<accession>W7Y9M0</accession>
<dbReference type="RefSeq" id="WP_052343083.1">
    <property type="nucleotide sequence ID" value="NZ_BAMD01000039.1"/>
</dbReference>
<dbReference type="InterPro" id="IPR050546">
    <property type="entry name" value="Glycosyl_Hydrlase_16"/>
</dbReference>
<keyword evidence="4" id="KW-1185">Reference proteome</keyword>
<dbReference type="GO" id="GO:0005975">
    <property type="term" value="P:carbohydrate metabolic process"/>
    <property type="evidence" value="ECO:0007669"/>
    <property type="project" value="InterPro"/>
</dbReference>
<evidence type="ECO:0000256" key="1">
    <source>
        <dbReference type="ARBA" id="ARBA00006865"/>
    </source>
</evidence>
<dbReference type="Proteomes" id="UP000019402">
    <property type="component" value="Unassembled WGS sequence"/>
</dbReference>
<comment type="similarity">
    <text evidence="1">Belongs to the glycosyl hydrolase 16 family.</text>
</comment>
<dbReference type="Gene3D" id="2.60.120.200">
    <property type="match status" value="1"/>
</dbReference>
<organism evidence="3 4">
    <name type="scientific">Saccharicrinis fermentans DSM 9555 = JCM 21142</name>
    <dbReference type="NCBI Taxonomy" id="869213"/>
    <lineage>
        <taxon>Bacteria</taxon>
        <taxon>Pseudomonadati</taxon>
        <taxon>Bacteroidota</taxon>
        <taxon>Bacteroidia</taxon>
        <taxon>Marinilabiliales</taxon>
        <taxon>Marinilabiliaceae</taxon>
        <taxon>Saccharicrinis</taxon>
    </lineage>
</organism>
<protein>
    <submittedName>
        <fullName evidence="3">Beta-glucanase</fullName>
    </submittedName>
</protein>
<dbReference type="InterPro" id="IPR000757">
    <property type="entry name" value="Beta-glucanase-like"/>
</dbReference>
<dbReference type="PROSITE" id="PS51762">
    <property type="entry name" value="GH16_2"/>
    <property type="match status" value="1"/>
</dbReference>
<dbReference type="STRING" id="869213.GCA_000517085_01599"/>
<evidence type="ECO:0000313" key="4">
    <source>
        <dbReference type="Proteomes" id="UP000019402"/>
    </source>
</evidence>
<feature type="domain" description="GH16" evidence="2">
    <location>
        <begin position="32"/>
        <end position="263"/>
    </location>
</feature>
<dbReference type="PANTHER" id="PTHR10963">
    <property type="entry name" value="GLYCOSYL HYDROLASE-RELATED"/>
    <property type="match status" value="1"/>
</dbReference>
<dbReference type="eggNOG" id="COG2273">
    <property type="taxonomic scope" value="Bacteria"/>
</dbReference>
<gene>
    <name evidence="3" type="ORF">JCM21142_72895</name>
</gene>
<dbReference type="Pfam" id="PF00722">
    <property type="entry name" value="Glyco_hydro_16"/>
    <property type="match status" value="1"/>
</dbReference>
<evidence type="ECO:0000313" key="3">
    <source>
        <dbReference type="EMBL" id="GAF04198.1"/>
    </source>
</evidence>
<name>W7Y9M0_9BACT</name>
<sequence length="263" mass="30554">MIRHILILFSVVLLFSSCKQQNNYKLVWSDEFDYTGLPNELKWNYDTVGNAWGWGNNELQYYTTGRKENAWVDNGKLHITARKEKGFPNAYTSARLTSKHKGDWLYGRFEVRAKLCRGIGIWPAIWMLPTENKYGNWPHSGEIDMMEHVGYHPDTVYFTVHTGAFNGMQHTQKGGTVYLPKAEDAFYTYALEWSETKCDFFVDDKKVFTFKKESNDSEKWPFDDPFHLLLNVAVGGNWGGIHGVDDAIFPQTMEVDYVRVYQK</sequence>
<evidence type="ECO:0000259" key="2">
    <source>
        <dbReference type="PROSITE" id="PS51762"/>
    </source>
</evidence>
<reference evidence="3 4" key="1">
    <citation type="journal article" date="2014" name="Genome Announc.">
        <title>Draft Genome Sequence of Cytophaga fermentans JCM 21142T, a Facultative Anaerobe Isolated from Marine Mud.</title>
        <authorList>
            <person name="Starns D."/>
            <person name="Oshima K."/>
            <person name="Suda W."/>
            <person name="Iino T."/>
            <person name="Yuki M."/>
            <person name="Inoue J."/>
            <person name="Kitamura K."/>
            <person name="Iida T."/>
            <person name="Darby A."/>
            <person name="Hattori M."/>
            <person name="Ohkuma M."/>
        </authorList>
    </citation>
    <scope>NUCLEOTIDE SEQUENCE [LARGE SCALE GENOMIC DNA]</scope>
    <source>
        <strain evidence="3 4">JCM 21142</strain>
    </source>
</reference>
<dbReference type="AlphaFoldDB" id="W7Y9M0"/>
<dbReference type="OrthoDB" id="9809583at2"/>
<dbReference type="PROSITE" id="PS51257">
    <property type="entry name" value="PROKAR_LIPOPROTEIN"/>
    <property type="match status" value="1"/>
</dbReference>
<dbReference type="GO" id="GO:0004553">
    <property type="term" value="F:hydrolase activity, hydrolyzing O-glycosyl compounds"/>
    <property type="evidence" value="ECO:0007669"/>
    <property type="project" value="InterPro"/>
</dbReference>
<dbReference type="CDD" id="cd08023">
    <property type="entry name" value="GH16_laminarinase_like"/>
    <property type="match status" value="1"/>
</dbReference>
<dbReference type="EMBL" id="BAMD01000039">
    <property type="protein sequence ID" value="GAF04198.1"/>
    <property type="molecule type" value="Genomic_DNA"/>
</dbReference>